<gene>
    <name evidence="1" type="ORF">CF123_17980</name>
</gene>
<evidence type="ECO:0000313" key="2">
    <source>
        <dbReference type="Proteomes" id="UP000796104"/>
    </source>
</evidence>
<accession>A0AAX2UQD4</accession>
<proteinExistence type="predicted"/>
<dbReference type="Proteomes" id="UP000796104">
    <property type="component" value="Unassembled WGS sequence"/>
</dbReference>
<sequence>MELNTVLFDEPVSLVFAAADAIDAQSDLTGSPSDAIETVKAMCSGQLDGRGIPMEEGCFTPMGVAGVLESLGLPVTGLDGEPDSGEESL</sequence>
<organism evidence="1 2">
    <name type="scientific">Aeromonas veronii</name>
    <dbReference type="NCBI Taxonomy" id="654"/>
    <lineage>
        <taxon>Bacteria</taxon>
        <taxon>Pseudomonadati</taxon>
        <taxon>Pseudomonadota</taxon>
        <taxon>Gammaproteobacteria</taxon>
        <taxon>Aeromonadales</taxon>
        <taxon>Aeromonadaceae</taxon>
        <taxon>Aeromonas</taxon>
    </lineage>
</organism>
<reference evidence="1" key="2">
    <citation type="journal article" date="2019" name="PLoS ONE">
        <title>Identification and characterization of putative Aeromonas spp. T3SS effectors.</title>
        <authorList>
            <person name="Rangel L.T."/>
            <person name="Marden J."/>
            <person name="Colston S."/>
            <person name="Setubal J.C."/>
            <person name="Graf J."/>
            <person name="Gogarten J.P."/>
        </authorList>
    </citation>
    <scope>NUCLEOTIDE SEQUENCE</scope>
    <source>
        <strain evidence="1">BAQ071013-135</strain>
    </source>
</reference>
<dbReference type="EMBL" id="PDXJ01000025">
    <property type="protein sequence ID" value="TND52008.1"/>
    <property type="molecule type" value="Genomic_DNA"/>
</dbReference>
<dbReference type="RefSeq" id="WP_139495208.1">
    <property type="nucleotide sequence ID" value="NZ_CAWORL010000018.1"/>
</dbReference>
<dbReference type="AlphaFoldDB" id="A0AAX2UQD4"/>
<reference evidence="1" key="1">
    <citation type="submission" date="2017-10" db="EMBL/GenBank/DDBJ databases">
        <authorList>
            <person name="Colston S.M."/>
            <person name="Graf J."/>
        </authorList>
    </citation>
    <scope>NUCLEOTIDE SEQUENCE</scope>
    <source>
        <strain evidence="1">BAQ071013-135</strain>
    </source>
</reference>
<name>A0AAX2UQD4_AERVE</name>
<evidence type="ECO:0000313" key="1">
    <source>
        <dbReference type="EMBL" id="TND52008.1"/>
    </source>
</evidence>
<protein>
    <submittedName>
        <fullName evidence="1">Uncharacterized protein</fullName>
    </submittedName>
</protein>
<comment type="caution">
    <text evidence="1">The sequence shown here is derived from an EMBL/GenBank/DDBJ whole genome shotgun (WGS) entry which is preliminary data.</text>
</comment>